<dbReference type="RefSeq" id="WP_254166824.1">
    <property type="nucleotide sequence ID" value="NZ_JANAFB010000021.1"/>
</dbReference>
<dbReference type="GO" id="GO:0006071">
    <property type="term" value="P:glycerol metabolic process"/>
    <property type="evidence" value="ECO:0007669"/>
    <property type="project" value="InterPro"/>
</dbReference>
<feature type="domain" description="DhaL" evidence="1">
    <location>
        <begin position="1"/>
        <end position="194"/>
    </location>
</feature>
<dbReference type="PANTHER" id="PTHR33434:SF2">
    <property type="entry name" value="FATTY ACID-BINDING PROTEIN TM_1468"/>
    <property type="match status" value="1"/>
</dbReference>
<dbReference type="AlphaFoldDB" id="A0A9X2HIC5"/>
<reference evidence="2" key="1">
    <citation type="submission" date="2022-06" db="EMBL/GenBank/DDBJ databases">
        <title>Rothia sp. isolated from sandalwood seedling.</title>
        <authorList>
            <person name="Tuikhar N."/>
            <person name="Kirdat K."/>
            <person name="Thorat V."/>
            <person name="Swetha P."/>
            <person name="Padma S."/>
            <person name="Sundararaj R."/>
            <person name="Yadav A."/>
        </authorList>
    </citation>
    <scope>NUCLEOTIDE SEQUENCE</scope>
    <source>
        <strain evidence="2">AR01</strain>
    </source>
</reference>
<evidence type="ECO:0000313" key="2">
    <source>
        <dbReference type="EMBL" id="MCP3426256.1"/>
    </source>
</evidence>
<dbReference type="Proteomes" id="UP001139502">
    <property type="component" value="Unassembled WGS sequence"/>
</dbReference>
<dbReference type="InterPro" id="IPR050270">
    <property type="entry name" value="DegV_domain_contain"/>
</dbReference>
<dbReference type="InterPro" id="IPR048394">
    <property type="entry name" value="FakA-like_M"/>
</dbReference>
<dbReference type="GO" id="GO:0004371">
    <property type="term" value="F:glycerone kinase activity"/>
    <property type="evidence" value="ECO:0007669"/>
    <property type="project" value="InterPro"/>
</dbReference>
<sequence length="316" mass="33723">MRRWLASSAAALHRHEEQLNSLNVFPVADSDTGTNLALTLDAGATAATLINTSLIGELFQICAHHCLEEAKGNSGTLFAVMLAGMAEPLADQQRLTVMGLARALEHGRVRVRSALNDPVDGTILSVVDAITEAAGQWPDHEDSNRNLGELLIHMVDAATEEVRRSGEILPVLRGTGQVDAGALGCLIVIDCLAHTVRGRHYPGGENRPYAGWLCPPSGTAWETVEKGRDSPESDLAETGVEFMCSIELDALTAARVRHELARVGDSVIMTAMTPAAETIRWKVHVHVPEAATAMSVLSEHGKPAGITTEPLTAERG</sequence>
<dbReference type="SMART" id="SM01120">
    <property type="entry name" value="Dak2"/>
    <property type="match status" value="1"/>
</dbReference>
<comment type="caution">
    <text evidence="2">The sequence shown here is derived from an EMBL/GenBank/DDBJ whole genome shotgun (WGS) entry which is preliminary data.</text>
</comment>
<proteinExistence type="predicted"/>
<dbReference type="EMBL" id="JANAFB010000021">
    <property type="protein sequence ID" value="MCP3426256.1"/>
    <property type="molecule type" value="Genomic_DNA"/>
</dbReference>
<keyword evidence="3" id="KW-1185">Reference proteome</keyword>
<dbReference type="PANTHER" id="PTHR33434">
    <property type="entry name" value="DEGV DOMAIN-CONTAINING PROTEIN DR_1986-RELATED"/>
    <property type="match status" value="1"/>
</dbReference>
<dbReference type="InterPro" id="IPR036117">
    <property type="entry name" value="DhaL_dom_sf"/>
</dbReference>
<dbReference type="PROSITE" id="PS51480">
    <property type="entry name" value="DHAL"/>
    <property type="match status" value="1"/>
</dbReference>
<dbReference type="Gene3D" id="1.25.40.340">
    <property type="match status" value="1"/>
</dbReference>
<gene>
    <name evidence="2" type="ORF">NBM05_09630</name>
</gene>
<evidence type="ECO:0000313" key="3">
    <source>
        <dbReference type="Proteomes" id="UP001139502"/>
    </source>
</evidence>
<dbReference type="Pfam" id="PF21645">
    <property type="entry name" value="FakA-like_M"/>
    <property type="match status" value="1"/>
</dbReference>
<dbReference type="SUPFAM" id="SSF101473">
    <property type="entry name" value="DhaL-like"/>
    <property type="match status" value="1"/>
</dbReference>
<accession>A0A9X2HIC5</accession>
<protein>
    <submittedName>
        <fullName evidence="2">DAK2 domain-containing protein</fullName>
    </submittedName>
</protein>
<name>A0A9X2HIC5_9MICC</name>
<evidence type="ECO:0000259" key="1">
    <source>
        <dbReference type="PROSITE" id="PS51480"/>
    </source>
</evidence>
<dbReference type="InterPro" id="IPR004007">
    <property type="entry name" value="DhaL_dom"/>
</dbReference>
<dbReference type="Pfam" id="PF02734">
    <property type="entry name" value="Dak2"/>
    <property type="match status" value="1"/>
</dbReference>
<organism evidence="2 3">
    <name type="scientific">Rothia santali</name>
    <dbReference type="NCBI Taxonomy" id="2949643"/>
    <lineage>
        <taxon>Bacteria</taxon>
        <taxon>Bacillati</taxon>
        <taxon>Actinomycetota</taxon>
        <taxon>Actinomycetes</taxon>
        <taxon>Micrococcales</taxon>
        <taxon>Micrococcaceae</taxon>
        <taxon>Rothia</taxon>
    </lineage>
</organism>